<evidence type="ECO:0000313" key="1">
    <source>
        <dbReference type="EMBL" id="AEQ18208.1"/>
    </source>
</evidence>
<reference evidence="1" key="1">
    <citation type="submission" date="2011-09" db="EMBL/GenBank/DDBJ databases">
        <title>The odds of duplicate gene persistence after polyploidization.</title>
        <authorList>
            <person name="Chain F.J.J."/>
            <person name="Evans B.J."/>
            <person name="Dushoff J."/>
        </authorList>
    </citation>
    <scope>NUCLEOTIDE SEQUENCE</scope>
    <source>
        <tissue evidence="1">Liver</tissue>
    </source>
</reference>
<accession>G5E1P2</accession>
<organism evidence="1">
    <name type="scientific">Hymenochirus curtipes</name>
    <name type="common">western dwarf clawed frog</name>
    <dbReference type="NCBI Taxonomy" id="8362"/>
    <lineage>
        <taxon>Eukaryota</taxon>
        <taxon>Metazoa</taxon>
        <taxon>Chordata</taxon>
        <taxon>Craniata</taxon>
        <taxon>Vertebrata</taxon>
        <taxon>Euteleostomi</taxon>
        <taxon>Amphibia</taxon>
        <taxon>Batrachia</taxon>
        <taxon>Anura</taxon>
        <taxon>Pipoidea</taxon>
        <taxon>Pipidae</taxon>
        <taxon>Pipinae</taxon>
        <taxon>Hymenochirus</taxon>
    </lineage>
</organism>
<protein>
    <submittedName>
        <fullName evidence="1">Putative nadh dehydrogenase 1 alpha 13</fullName>
    </submittedName>
</protein>
<feature type="non-terminal residue" evidence="1">
    <location>
        <position position="1"/>
    </location>
</feature>
<proteinExistence type="evidence at transcript level"/>
<sequence>RSSLGLRLNSSLSVGVTHRSVWKVDSPIFQPGTSFIRTASSSRFCRISLNVLRSDSAWKRGKRATRVSKSSINRLLSLFHLNIFQYPKAMTPIPSANIEYPLNPRRGKFLL</sequence>
<feature type="non-terminal residue" evidence="1">
    <location>
        <position position="111"/>
    </location>
</feature>
<dbReference type="AlphaFoldDB" id="G5E1P2"/>
<name>G5E1P2_9PIPI</name>
<dbReference type="EMBL" id="JP287306">
    <property type="protein sequence ID" value="AEQ18208.1"/>
    <property type="molecule type" value="mRNA"/>
</dbReference>